<organism evidence="3 4">
    <name type="scientific">Malus domestica</name>
    <name type="common">Apple</name>
    <name type="synonym">Pyrus malus</name>
    <dbReference type="NCBI Taxonomy" id="3750"/>
    <lineage>
        <taxon>Eukaryota</taxon>
        <taxon>Viridiplantae</taxon>
        <taxon>Streptophyta</taxon>
        <taxon>Embryophyta</taxon>
        <taxon>Tracheophyta</taxon>
        <taxon>Spermatophyta</taxon>
        <taxon>Magnoliopsida</taxon>
        <taxon>eudicotyledons</taxon>
        <taxon>Gunneridae</taxon>
        <taxon>Pentapetalae</taxon>
        <taxon>rosids</taxon>
        <taxon>fabids</taxon>
        <taxon>Rosales</taxon>
        <taxon>Rosaceae</taxon>
        <taxon>Amygdaloideae</taxon>
        <taxon>Maleae</taxon>
        <taxon>Malus</taxon>
    </lineage>
</organism>
<dbReference type="Pfam" id="PF23156">
    <property type="entry name" value="DUF7054"/>
    <property type="match status" value="1"/>
</dbReference>
<comment type="caution">
    <text evidence="3">The sequence shown here is derived from an EMBL/GenBank/DDBJ whole genome shotgun (WGS) entry which is preliminary data.</text>
</comment>
<feature type="domain" description="DUF7054" evidence="2">
    <location>
        <begin position="202"/>
        <end position="286"/>
    </location>
</feature>
<feature type="region of interest" description="Disordered" evidence="1">
    <location>
        <begin position="1"/>
        <end position="64"/>
    </location>
</feature>
<evidence type="ECO:0000259" key="2">
    <source>
        <dbReference type="Pfam" id="PF23156"/>
    </source>
</evidence>
<dbReference type="PANTHER" id="PTHR33270">
    <property type="entry name" value="BNAC05G50380D PROTEIN"/>
    <property type="match status" value="1"/>
</dbReference>
<evidence type="ECO:0000256" key="1">
    <source>
        <dbReference type="SAM" id="MobiDB-lite"/>
    </source>
</evidence>
<proteinExistence type="predicted"/>
<accession>A0A498INB0</accession>
<dbReference type="Proteomes" id="UP000290289">
    <property type="component" value="Chromosome 11"/>
</dbReference>
<dbReference type="EMBL" id="RDQH01000337">
    <property type="protein sequence ID" value="RXH83517.1"/>
    <property type="molecule type" value="Genomic_DNA"/>
</dbReference>
<evidence type="ECO:0000313" key="4">
    <source>
        <dbReference type="Proteomes" id="UP000290289"/>
    </source>
</evidence>
<sequence>MIAVGYRKFGSRSSSPALGFPRPRYFRYRRLSMPSPKSSSRRAQPEEKNRRPRPLSDRSSSFHGQFPEMATQQLRRPVSNLAFRRAVVVRPPLLAVQLRKEEKLMELGSRNFFLCPNAKAVGGGGGGGATASSASCSKEAEKVSRNGFAWLKFMNFMLSSSFHGQFSEMATQQLRRPKTVPDMASFRNAVGTTASSMELRPKLTKLLLNVTIQGSVGAIQVVMSPELTVGDLVAAAVRQYGKEGCRPILPSVEPSLFDLHYSQFSLESLAREEKLMELGSRNFFLCPNAKAMGGGGGGGATTSSASCSKEAEKVSRNGFAWLKFMNFML</sequence>
<dbReference type="InterPro" id="IPR055482">
    <property type="entry name" value="DUF7054"/>
</dbReference>
<keyword evidence="4" id="KW-1185">Reference proteome</keyword>
<evidence type="ECO:0000313" key="3">
    <source>
        <dbReference type="EMBL" id="RXH83517.1"/>
    </source>
</evidence>
<gene>
    <name evidence="3" type="ORF">DVH24_005770</name>
</gene>
<protein>
    <recommendedName>
        <fullName evidence="2">DUF7054 domain-containing protein</fullName>
    </recommendedName>
</protein>
<dbReference type="PANTHER" id="PTHR33270:SF24">
    <property type="entry name" value="EXPRESSED PROTEIN"/>
    <property type="match status" value="1"/>
</dbReference>
<dbReference type="AlphaFoldDB" id="A0A498INB0"/>
<name>A0A498INB0_MALDO</name>
<dbReference type="InterPro" id="IPR040358">
    <property type="entry name" value="At4g22758-like"/>
</dbReference>
<reference evidence="3 4" key="1">
    <citation type="submission" date="2018-10" db="EMBL/GenBank/DDBJ databases">
        <title>A high-quality apple genome assembly.</title>
        <authorList>
            <person name="Hu J."/>
        </authorList>
    </citation>
    <scope>NUCLEOTIDE SEQUENCE [LARGE SCALE GENOMIC DNA]</scope>
    <source>
        <strain evidence="4">cv. HFTH1</strain>
        <tissue evidence="3">Young leaf</tissue>
    </source>
</reference>